<evidence type="ECO:0000313" key="4">
    <source>
        <dbReference type="Proteomes" id="UP000294530"/>
    </source>
</evidence>
<proteinExistence type="predicted"/>
<protein>
    <recommendedName>
        <fullName evidence="5">RxLR effector protein</fullName>
    </recommendedName>
</protein>
<evidence type="ECO:0008006" key="5">
    <source>
        <dbReference type="Google" id="ProtNLM"/>
    </source>
</evidence>
<evidence type="ECO:0000313" key="2">
    <source>
        <dbReference type="EMBL" id="TDH69379.1"/>
    </source>
</evidence>
<organism evidence="3 4">
    <name type="scientific">Bremia lactucae</name>
    <name type="common">Lettuce downy mildew</name>
    <dbReference type="NCBI Taxonomy" id="4779"/>
    <lineage>
        <taxon>Eukaryota</taxon>
        <taxon>Sar</taxon>
        <taxon>Stramenopiles</taxon>
        <taxon>Oomycota</taxon>
        <taxon>Peronosporomycetes</taxon>
        <taxon>Peronosporales</taxon>
        <taxon>Peronosporaceae</taxon>
        <taxon>Bremia</taxon>
    </lineage>
</organism>
<reference evidence="3" key="2">
    <citation type="submission" date="2021-07" db="EMBL/GenBank/DDBJ databases">
        <authorList>
            <person name="Fletcher K."/>
        </authorList>
    </citation>
    <scope>NUCLEOTIDE SEQUENCE</scope>
    <source>
        <strain evidence="3">SF5</strain>
    </source>
</reference>
<dbReference type="AlphaFoldDB" id="A0A976FMN7"/>
<dbReference type="EMBL" id="SHOA02000002">
    <property type="protein sequence ID" value="TDH69381.1"/>
    <property type="molecule type" value="Genomic_DNA"/>
</dbReference>
<name>A0A976FMN7_BRELC</name>
<gene>
    <name evidence="3" type="ORF">CCR75_008167</name>
    <name evidence="2" type="ORF">CCR75_008168</name>
</gene>
<dbReference type="KEGG" id="blac:94351892"/>
<feature type="chain" id="PRO_5038278309" description="RxLR effector protein" evidence="1">
    <location>
        <begin position="24"/>
        <end position="81"/>
    </location>
</feature>
<feature type="signal peptide" evidence="1">
    <location>
        <begin position="1"/>
        <end position="23"/>
    </location>
</feature>
<evidence type="ECO:0000256" key="1">
    <source>
        <dbReference type="SAM" id="SignalP"/>
    </source>
</evidence>
<dbReference type="EMBL" id="SHOA02000002">
    <property type="protein sequence ID" value="TDH69379.1"/>
    <property type="molecule type" value="Genomic_DNA"/>
</dbReference>
<accession>A0A976FMN7</accession>
<keyword evidence="4" id="KW-1185">Reference proteome</keyword>
<reference evidence="3 4" key="1">
    <citation type="journal article" date="2021" name="Genome Biol.">
        <title>AFLAP: assembly-free linkage analysis pipeline using k-mers from genome sequencing data.</title>
        <authorList>
            <person name="Fletcher K."/>
            <person name="Zhang L."/>
            <person name="Gil J."/>
            <person name="Han R."/>
            <person name="Cavanaugh K."/>
            <person name="Michelmore R."/>
        </authorList>
    </citation>
    <scope>NUCLEOTIDE SEQUENCE [LARGE SCALE GENOMIC DNA]</scope>
    <source>
        <strain evidence="3 4">SF5</strain>
    </source>
</reference>
<keyword evidence="1" id="KW-0732">Signal</keyword>
<comment type="caution">
    <text evidence="3">The sequence shown here is derived from an EMBL/GenBank/DDBJ whole genome shotgun (WGS) entry which is preliminary data.</text>
</comment>
<sequence length="81" mass="9174">MLALSKIIEAVVIASILICSSSSFPMEKISSATSNDQTRHYGFEQGNGQLLRGAEKTRLKDEEERFFGLLHWIKPDFPKIF</sequence>
<evidence type="ECO:0000313" key="3">
    <source>
        <dbReference type="EMBL" id="TDH69381.1"/>
    </source>
</evidence>
<dbReference type="RefSeq" id="XP_067818880.1">
    <property type="nucleotide sequence ID" value="XM_067966221.1"/>
</dbReference>
<dbReference type="Proteomes" id="UP000294530">
    <property type="component" value="Unassembled WGS sequence"/>
</dbReference>
<dbReference type="GeneID" id="94351892"/>